<gene>
    <name evidence="1" type="ORF">TbgDal_X15810</name>
</gene>
<protein>
    <submittedName>
        <fullName evidence="1">Uncharacterized protein</fullName>
    </submittedName>
</protein>
<accession>C9ZZS3</accession>
<evidence type="ECO:0000313" key="2">
    <source>
        <dbReference type="Proteomes" id="UP000002316"/>
    </source>
</evidence>
<dbReference type="GeneID" id="23864803"/>
<dbReference type="Proteomes" id="UP000002316">
    <property type="component" value="Chromosome 10"/>
</dbReference>
<dbReference type="AlphaFoldDB" id="C9ZZS3"/>
<dbReference type="RefSeq" id="XP_011778745.1">
    <property type="nucleotide sequence ID" value="XM_011780443.1"/>
</dbReference>
<dbReference type="EMBL" id="FN554973">
    <property type="protein sequence ID" value="CBH16481.1"/>
    <property type="molecule type" value="Genomic_DNA"/>
</dbReference>
<evidence type="ECO:0000313" key="1">
    <source>
        <dbReference type="EMBL" id="CBH16481.1"/>
    </source>
</evidence>
<reference evidence="2" key="1">
    <citation type="journal article" date="2010" name="PLoS Negl. Trop. Dis.">
        <title>The genome sequence of Trypanosoma brucei gambiense, causative agent of chronic human african trypanosomiasis.</title>
        <authorList>
            <person name="Jackson A.P."/>
            <person name="Sanders M."/>
            <person name="Berry A."/>
            <person name="McQuillan J."/>
            <person name="Aslett M.A."/>
            <person name="Quail M.A."/>
            <person name="Chukualim B."/>
            <person name="Capewell P."/>
            <person name="MacLeod A."/>
            <person name="Melville S.E."/>
            <person name="Gibson W."/>
            <person name="Barry J.D."/>
            <person name="Berriman M."/>
            <person name="Hertz-Fowler C."/>
        </authorList>
    </citation>
    <scope>NUCLEOTIDE SEQUENCE [LARGE SCALE GENOMIC DNA]</scope>
    <source>
        <strain evidence="2">MHOM/CI/86/DAL972</strain>
    </source>
</reference>
<sequence>MADGFLFSPPPLHISTPHAQTFPSLICRHGATFPQSLRAVVLIHNVVPILTLFRFQHFDAIFFSAWSNDPFLAAPCISVTQFPCFHAVAVCATTASEFSV</sequence>
<organism evidence="1 2">
    <name type="scientific">Trypanosoma brucei gambiense (strain MHOM/CI/86/DAL972)</name>
    <dbReference type="NCBI Taxonomy" id="679716"/>
    <lineage>
        <taxon>Eukaryota</taxon>
        <taxon>Discoba</taxon>
        <taxon>Euglenozoa</taxon>
        <taxon>Kinetoplastea</taxon>
        <taxon>Metakinetoplastina</taxon>
        <taxon>Trypanosomatida</taxon>
        <taxon>Trypanosomatidae</taxon>
        <taxon>Trypanosoma</taxon>
    </lineage>
</organism>
<proteinExistence type="predicted"/>
<name>C9ZZS3_TRYB9</name>
<dbReference type="KEGG" id="tbg:TbgDal_X15810"/>